<dbReference type="STRING" id="1003232.J8ZZQ5"/>
<evidence type="ECO:0000256" key="7">
    <source>
        <dbReference type="ARBA" id="ARBA00048125"/>
    </source>
</evidence>
<dbReference type="SUPFAM" id="SSF144217">
    <property type="entry name" value="CSL zinc finger"/>
    <property type="match status" value="1"/>
</dbReference>
<comment type="caution">
    <text evidence="9">The sequence shown here is derived from an EMBL/GenBank/DDBJ whole genome shotgun (WGS) entry which is preliminary data.</text>
</comment>
<dbReference type="Gene3D" id="3.10.660.10">
    <property type="entry name" value="DPH Zinc finger"/>
    <property type="match status" value="1"/>
</dbReference>
<dbReference type="InParanoid" id="J8ZZQ5"/>
<evidence type="ECO:0000256" key="3">
    <source>
        <dbReference type="ARBA" id="ARBA00023004"/>
    </source>
</evidence>
<dbReference type="AlphaFoldDB" id="J8ZZQ5"/>
<dbReference type="EMBL" id="AFBI03000009">
    <property type="protein sequence ID" value="EJW05113.1"/>
    <property type="molecule type" value="Genomic_DNA"/>
</dbReference>
<dbReference type="FunFam" id="3.10.660.10:FF:000001">
    <property type="entry name" value="Diphthamide biosynthesis 3"/>
    <property type="match status" value="1"/>
</dbReference>
<dbReference type="PANTHER" id="PTHR21454:SF31">
    <property type="entry name" value="DIPHTHAMIDE BIOSYNTHESIS PROTEIN 3"/>
    <property type="match status" value="1"/>
</dbReference>
<evidence type="ECO:0000313" key="10">
    <source>
        <dbReference type="Proteomes" id="UP000003163"/>
    </source>
</evidence>
<keyword evidence="2" id="KW-0479">Metal-binding</keyword>
<dbReference type="Proteomes" id="UP000003163">
    <property type="component" value="Unassembled WGS sequence"/>
</dbReference>
<dbReference type="OrthoDB" id="66964at2759"/>
<comment type="pathway">
    <text evidence="1">Protein modification; peptidyl-diphthamide biosynthesis.</text>
</comment>
<dbReference type="FunCoup" id="J8ZZQ5">
    <property type="interactions" value="58"/>
</dbReference>
<evidence type="ECO:0000256" key="1">
    <source>
        <dbReference type="ARBA" id="ARBA00005156"/>
    </source>
</evidence>
<dbReference type="InterPro" id="IPR007872">
    <property type="entry name" value="DPH_MB_dom"/>
</dbReference>
<dbReference type="HOGENOM" id="CLU_155991_4_1_1"/>
<proteinExistence type="inferred from homology"/>
<evidence type="ECO:0000313" key="9">
    <source>
        <dbReference type="EMBL" id="EJW05113.1"/>
    </source>
</evidence>
<comment type="catalytic activity">
    <reaction evidence="7">
        <text>2 [3Fe-4S](0)-[protein] + 2 Fe(2+)-[Dph3] + NADH = 2 [4Fe-4S](1+)-[protein] + 2 [Dph3] + NAD(+) + H(+)</text>
        <dbReference type="Rhea" id="RHEA:71239"/>
        <dbReference type="Rhea" id="RHEA-COMP:17997"/>
        <dbReference type="Rhea" id="RHEA-COMP:17998"/>
        <dbReference type="Rhea" id="RHEA-COMP:18001"/>
        <dbReference type="Rhea" id="RHEA-COMP:18002"/>
        <dbReference type="ChEBI" id="CHEBI:15378"/>
        <dbReference type="ChEBI" id="CHEBI:29033"/>
        <dbReference type="ChEBI" id="CHEBI:33723"/>
        <dbReference type="ChEBI" id="CHEBI:47402"/>
        <dbReference type="ChEBI" id="CHEBI:57540"/>
        <dbReference type="ChEBI" id="CHEBI:57945"/>
        <dbReference type="ChEBI" id="CHEBI:83228"/>
    </reaction>
</comment>
<gene>
    <name evidence="9" type="ORF">EDEG_00783</name>
</gene>
<dbReference type="UniPathway" id="UPA00559"/>
<dbReference type="Pfam" id="PF05207">
    <property type="entry name" value="Zn_ribbon_CSL"/>
    <property type="match status" value="1"/>
</dbReference>
<dbReference type="PROSITE" id="PS51074">
    <property type="entry name" value="DPH_MB"/>
    <property type="match status" value="1"/>
</dbReference>
<protein>
    <recommendedName>
        <fullName evidence="6">Diphthamide biosynthesis protein 3</fullName>
    </recommendedName>
</protein>
<dbReference type="GO" id="GO:0046872">
    <property type="term" value="F:metal ion binding"/>
    <property type="evidence" value="ECO:0007669"/>
    <property type="project" value="UniProtKB-KW"/>
</dbReference>
<dbReference type="OMA" id="LFTYPCP"/>
<accession>J8ZZQ5</accession>
<comment type="similarity">
    <text evidence="4">Belongs to the DPH3 family.</text>
</comment>
<evidence type="ECO:0000256" key="2">
    <source>
        <dbReference type="ARBA" id="ARBA00022723"/>
    </source>
</evidence>
<evidence type="ECO:0000256" key="4">
    <source>
        <dbReference type="ARBA" id="ARBA00024032"/>
    </source>
</evidence>
<evidence type="ECO:0000259" key="8">
    <source>
        <dbReference type="PROSITE" id="PS51074"/>
    </source>
</evidence>
<comment type="catalytic activity">
    <reaction evidence="5">
        <text>[3Fe-4S](1+)-[protein] + Fe(2+)-[Dph3] = [3Fe-4S](0)-[protein] + Fe(3+)-[Dph3]</text>
        <dbReference type="Rhea" id="RHEA:71235"/>
        <dbReference type="Rhea" id="RHEA-COMP:17996"/>
        <dbReference type="Rhea" id="RHEA-COMP:17997"/>
        <dbReference type="Rhea" id="RHEA-COMP:18002"/>
        <dbReference type="Rhea" id="RHEA-COMP:18003"/>
        <dbReference type="ChEBI" id="CHEBI:29033"/>
        <dbReference type="ChEBI" id="CHEBI:29034"/>
        <dbReference type="ChEBI" id="CHEBI:33751"/>
        <dbReference type="ChEBI" id="CHEBI:47402"/>
        <dbReference type="ChEBI" id="CHEBI:83228"/>
    </reaction>
</comment>
<dbReference type="InterPro" id="IPR044248">
    <property type="entry name" value="DPH3/4-like"/>
</dbReference>
<reference evidence="10" key="2">
    <citation type="submission" date="2015-07" db="EMBL/GenBank/DDBJ databases">
        <title>Contrasting host-pathogen interactions and genome evolution in two generalist and specialist microsporidian pathogens of mosquitoes.</title>
        <authorList>
            <consortium name="The Broad Institute Genomics Platform"/>
            <consortium name="The Broad Institute Genome Sequencing Center for Infectious Disease"/>
            <person name="Cuomo C.A."/>
            <person name="Sanscrainte N.D."/>
            <person name="Goldberg J.M."/>
            <person name="Heiman D."/>
            <person name="Young S."/>
            <person name="Zeng Q."/>
            <person name="Becnel J.J."/>
            <person name="Birren B.W."/>
        </authorList>
    </citation>
    <scope>NUCLEOTIDE SEQUENCE [LARGE SCALE GENOMIC DNA]</scope>
    <source>
        <strain evidence="10">USNM 41457</strain>
    </source>
</reference>
<feature type="domain" description="DPH-type MB" evidence="8">
    <location>
        <begin position="12"/>
        <end position="68"/>
    </location>
</feature>
<organism evidence="9 10">
    <name type="scientific">Edhazardia aedis (strain USNM 41457)</name>
    <name type="common">Microsporidian parasite</name>
    <dbReference type="NCBI Taxonomy" id="1003232"/>
    <lineage>
        <taxon>Eukaryota</taxon>
        <taxon>Fungi</taxon>
        <taxon>Fungi incertae sedis</taxon>
        <taxon>Microsporidia</taxon>
        <taxon>Edhazardia</taxon>
    </lineage>
</organism>
<evidence type="ECO:0000256" key="5">
    <source>
        <dbReference type="ARBA" id="ARBA00036267"/>
    </source>
</evidence>
<dbReference type="VEuPathDB" id="MicrosporidiaDB:EDEG_00783"/>
<dbReference type="InterPro" id="IPR036671">
    <property type="entry name" value="DPH_MB_sf"/>
</dbReference>
<reference evidence="9 10" key="1">
    <citation type="submission" date="2011-08" db="EMBL/GenBank/DDBJ databases">
        <authorList>
            <person name="Liu Z.J."/>
            <person name="Shi F.L."/>
            <person name="Lu J.Q."/>
            <person name="Li M."/>
            <person name="Wang Z.L."/>
        </authorList>
    </citation>
    <scope>NUCLEOTIDE SEQUENCE [LARGE SCALE GENOMIC DNA]</scope>
    <source>
        <strain evidence="9 10">USNM 41457</strain>
    </source>
</reference>
<name>J8ZZQ5_EDHAE</name>
<dbReference type="PANTHER" id="PTHR21454">
    <property type="entry name" value="DPH3 HOMOLOG-RELATED"/>
    <property type="match status" value="1"/>
</dbReference>
<sequence>MYDQAYQQITQYYEEIEIQDFVYDNVLKCFKYPCPCGDEFIISLEDLENDEEIATCPSCSLFVKVIFEKEDLAQYL</sequence>
<dbReference type="GO" id="GO:0017183">
    <property type="term" value="P:protein histidyl modification to diphthamide"/>
    <property type="evidence" value="ECO:0007669"/>
    <property type="project" value="UniProtKB-UniPathway"/>
</dbReference>
<evidence type="ECO:0000256" key="6">
    <source>
        <dbReference type="ARBA" id="ARBA00041070"/>
    </source>
</evidence>
<keyword evidence="3" id="KW-0408">Iron</keyword>
<keyword evidence="10" id="KW-1185">Reference proteome</keyword>